<reference evidence="1" key="1">
    <citation type="submission" date="2014-11" db="EMBL/GenBank/DDBJ databases">
        <authorList>
            <person name="Amaro Gonzalez C."/>
        </authorList>
    </citation>
    <scope>NUCLEOTIDE SEQUENCE</scope>
</reference>
<dbReference type="AlphaFoldDB" id="A0A0E9VBN9"/>
<reference evidence="1" key="2">
    <citation type="journal article" date="2015" name="Fish Shellfish Immunol.">
        <title>Early steps in the European eel (Anguilla anguilla)-Vibrio vulnificus interaction in the gills: Role of the RtxA13 toxin.</title>
        <authorList>
            <person name="Callol A."/>
            <person name="Pajuelo D."/>
            <person name="Ebbesson L."/>
            <person name="Teles M."/>
            <person name="MacKenzie S."/>
            <person name="Amaro C."/>
        </authorList>
    </citation>
    <scope>NUCLEOTIDE SEQUENCE</scope>
</reference>
<organism evidence="1">
    <name type="scientific">Anguilla anguilla</name>
    <name type="common">European freshwater eel</name>
    <name type="synonym">Muraena anguilla</name>
    <dbReference type="NCBI Taxonomy" id="7936"/>
    <lineage>
        <taxon>Eukaryota</taxon>
        <taxon>Metazoa</taxon>
        <taxon>Chordata</taxon>
        <taxon>Craniata</taxon>
        <taxon>Vertebrata</taxon>
        <taxon>Euteleostomi</taxon>
        <taxon>Actinopterygii</taxon>
        <taxon>Neopterygii</taxon>
        <taxon>Teleostei</taxon>
        <taxon>Anguilliformes</taxon>
        <taxon>Anguillidae</taxon>
        <taxon>Anguilla</taxon>
    </lineage>
</organism>
<accession>A0A0E9VBN9</accession>
<sequence>MALTMSVLNKTNSFTLLRLRS</sequence>
<protein>
    <submittedName>
        <fullName evidence="1">Uncharacterized protein</fullName>
    </submittedName>
</protein>
<proteinExistence type="predicted"/>
<evidence type="ECO:0000313" key="1">
    <source>
        <dbReference type="EMBL" id="JAH74865.1"/>
    </source>
</evidence>
<dbReference type="EMBL" id="GBXM01033712">
    <property type="protein sequence ID" value="JAH74865.1"/>
    <property type="molecule type" value="Transcribed_RNA"/>
</dbReference>
<name>A0A0E9VBN9_ANGAN</name>